<dbReference type="GO" id="GO:0030145">
    <property type="term" value="F:manganese ion binding"/>
    <property type="evidence" value="ECO:0007669"/>
    <property type="project" value="TreeGrafter"/>
</dbReference>
<evidence type="ECO:0000256" key="7">
    <source>
        <dbReference type="ARBA" id="ARBA00023002"/>
    </source>
</evidence>
<dbReference type="Gene3D" id="1.10.1740.10">
    <property type="match status" value="1"/>
</dbReference>
<dbReference type="GO" id="GO:0051484">
    <property type="term" value="P:isopentenyl diphosphate biosynthetic process, methylerythritol 4-phosphate pathway involved in terpenoid biosynthetic process"/>
    <property type="evidence" value="ECO:0007669"/>
    <property type="project" value="UniProtKB-ARBA"/>
</dbReference>
<evidence type="ECO:0000259" key="15">
    <source>
        <dbReference type="Pfam" id="PF13288"/>
    </source>
</evidence>
<comment type="pathway">
    <text evidence="2 12">Isoprenoid biosynthesis; isopentenyl diphosphate biosynthesis via DXP pathway; isopentenyl diphosphate from 1-deoxy-D-xylulose 5-phosphate: step 1/6.</text>
</comment>
<evidence type="ECO:0000256" key="3">
    <source>
        <dbReference type="ARBA" id="ARBA00006825"/>
    </source>
</evidence>
<dbReference type="FunFam" id="1.10.1740.10:FF:000004">
    <property type="entry name" value="1-deoxy-D-xylulose 5-phosphate reductoisomerase"/>
    <property type="match status" value="1"/>
</dbReference>
<dbReference type="InterPro" id="IPR036169">
    <property type="entry name" value="DXPR_C_sf"/>
</dbReference>
<proteinExistence type="inferred from homology"/>
<feature type="binding site" evidence="12">
    <location>
        <position position="217"/>
    </location>
    <ligand>
        <name>1-deoxy-D-xylulose 5-phosphate</name>
        <dbReference type="ChEBI" id="CHEBI:57792"/>
    </ligand>
</feature>
<comment type="cofactor">
    <cofactor evidence="1">
        <name>Co(2+)</name>
        <dbReference type="ChEBI" id="CHEBI:48828"/>
    </cofactor>
</comment>
<dbReference type="AlphaFoldDB" id="A0A4R2RZJ4"/>
<evidence type="ECO:0000256" key="9">
    <source>
        <dbReference type="ARBA" id="ARBA00023229"/>
    </source>
</evidence>
<feature type="binding site" evidence="12">
    <location>
        <position position="218"/>
    </location>
    <ligand>
        <name>1-deoxy-D-xylulose 5-phosphate</name>
        <dbReference type="ChEBI" id="CHEBI:57792"/>
    </ligand>
</feature>
<feature type="binding site" evidence="12">
    <location>
        <position position="212"/>
    </location>
    <ligand>
        <name>1-deoxy-D-xylulose 5-phosphate</name>
        <dbReference type="ChEBI" id="CHEBI:57792"/>
    </ligand>
</feature>
<dbReference type="Pfam" id="PF08436">
    <property type="entry name" value="DXP_redisom_C"/>
    <property type="match status" value="1"/>
</dbReference>
<dbReference type="HAMAP" id="MF_00183">
    <property type="entry name" value="DXP_reductoisom"/>
    <property type="match status" value="1"/>
</dbReference>
<evidence type="ECO:0000256" key="11">
    <source>
        <dbReference type="ARBA" id="ARBA00071224"/>
    </source>
</evidence>
<keyword evidence="8 12" id="KW-0464">Manganese</keyword>
<dbReference type="Gene3D" id="3.40.50.720">
    <property type="entry name" value="NAD(P)-binding Rossmann-like Domain"/>
    <property type="match status" value="1"/>
</dbReference>
<dbReference type="OrthoDB" id="9806546at2"/>
<dbReference type="SUPFAM" id="SSF69055">
    <property type="entry name" value="1-deoxy-D-xylulose-5-phosphate reductoisomerase, C-terminal domain"/>
    <property type="match status" value="1"/>
</dbReference>
<dbReference type="PIRSF" id="PIRSF006205">
    <property type="entry name" value="Dxp_reductismrs"/>
    <property type="match status" value="1"/>
</dbReference>
<feature type="binding site" evidence="12">
    <location>
        <position position="125"/>
    </location>
    <ligand>
        <name>NADPH</name>
        <dbReference type="ChEBI" id="CHEBI:57783"/>
    </ligand>
</feature>
<feature type="binding site" evidence="12">
    <location>
        <position position="152"/>
    </location>
    <ligand>
        <name>1-deoxy-D-xylulose 5-phosphate</name>
        <dbReference type="ChEBI" id="CHEBI:57792"/>
    </ligand>
</feature>
<dbReference type="Pfam" id="PF13288">
    <property type="entry name" value="DXPR_C"/>
    <property type="match status" value="1"/>
</dbReference>
<feature type="binding site" evidence="12">
    <location>
        <position position="199"/>
    </location>
    <ligand>
        <name>1-deoxy-D-xylulose 5-phosphate</name>
        <dbReference type="ChEBI" id="CHEBI:57792"/>
    </ligand>
</feature>
<evidence type="ECO:0000256" key="8">
    <source>
        <dbReference type="ARBA" id="ARBA00023211"/>
    </source>
</evidence>
<evidence type="ECO:0000256" key="1">
    <source>
        <dbReference type="ARBA" id="ARBA00001941"/>
    </source>
</evidence>
<comment type="similarity">
    <text evidence="3 12">Belongs to the DXR family.</text>
</comment>
<feature type="binding site" evidence="12">
    <location>
        <position position="153"/>
    </location>
    <ligand>
        <name>1-deoxy-D-xylulose 5-phosphate</name>
        <dbReference type="ChEBI" id="CHEBI:57792"/>
    </ligand>
</feature>
<dbReference type="GO" id="GO:0030604">
    <property type="term" value="F:1-deoxy-D-xylulose-5-phosphate reductoisomerase activity"/>
    <property type="evidence" value="ECO:0007669"/>
    <property type="project" value="UniProtKB-UniRule"/>
</dbReference>
<dbReference type="InterPro" id="IPR013512">
    <property type="entry name" value="DXP_reductoisomerase_N"/>
</dbReference>
<evidence type="ECO:0000256" key="4">
    <source>
        <dbReference type="ARBA" id="ARBA00012366"/>
    </source>
</evidence>
<feature type="domain" description="1-deoxy-D-xylulose 5-phosphate reductoisomerase N-terminal" evidence="13">
    <location>
        <begin position="5"/>
        <end position="133"/>
    </location>
</feature>
<dbReference type="PANTHER" id="PTHR30525">
    <property type="entry name" value="1-DEOXY-D-XYLULOSE 5-PHOSPHATE REDUCTOISOMERASE"/>
    <property type="match status" value="1"/>
</dbReference>
<feature type="domain" description="1-deoxy-D-xylulose 5-phosphate reductoisomerase C-terminal" evidence="14">
    <location>
        <begin position="147"/>
        <end position="229"/>
    </location>
</feature>
<dbReference type="FunFam" id="3.40.50.720:FF:000045">
    <property type="entry name" value="1-deoxy-D-xylulose 5-phosphate reductoisomerase"/>
    <property type="match status" value="1"/>
</dbReference>
<gene>
    <name evidence="12" type="primary">dxr</name>
    <name evidence="16" type="ORF">EDD73_10966</name>
</gene>
<feature type="binding site" evidence="12">
    <location>
        <position position="221"/>
    </location>
    <ligand>
        <name>Mn(2+)</name>
        <dbReference type="ChEBI" id="CHEBI:29035"/>
    </ligand>
</feature>
<feature type="binding site" evidence="12">
    <location>
        <position position="14"/>
    </location>
    <ligand>
        <name>NADPH</name>
        <dbReference type="ChEBI" id="CHEBI:57783"/>
    </ligand>
</feature>
<protein>
    <recommendedName>
        <fullName evidence="11 12">1-deoxy-D-xylulose 5-phosphate reductoisomerase</fullName>
        <shortName evidence="12">DXP reductoisomerase</shortName>
        <ecNumber evidence="4 12">1.1.1.267</ecNumber>
    </recommendedName>
    <alternativeName>
        <fullName evidence="12">1-deoxyxylulose-5-phosphate reductoisomerase</fullName>
    </alternativeName>
    <alternativeName>
        <fullName evidence="12">2-C-methyl-D-erythritol 4-phosphate synthase</fullName>
    </alternativeName>
</protein>
<dbReference type="NCBIfam" id="TIGR00243">
    <property type="entry name" value="Dxr"/>
    <property type="match status" value="1"/>
</dbReference>
<feature type="binding site" evidence="12">
    <location>
        <position position="126"/>
    </location>
    <ligand>
        <name>1-deoxy-D-xylulose 5-phosphate</name>
        <dbReference type="ChEBI" id="CHEBI:57792"/>
    </ligand>
</feature>
<feature type="binding site" evidence="12">
    <location>
        <position position="127"/>
    </location>
    <ligand>
        <name>NADPH</name>
        <dbReference type="ChEBI" id="CHEBI:57783"/>
    </ligand>
</feature>
<feature type="binding site" evidence="12">
    <location>
        <position position="176"/>
    </location>
    <ligand>
        <name>1-deoxy-D-xylulose 5-phosphate</name>
        <dbReference type="ChEBI" id="CHEBI:57792"/>
    </ligand>
</feature>
<dbReference type="InterPro" id="IPR003821">
    <property type="entry name" value="DXP_reductoisomerase"/>
</dbReference>
<evidence type="ECO:0000256" key="6">
    <source>
        <dbReference type="ARBA" id="ARBA00022857"/>
    </source>
</evidence>
<keyword evidence="9 12" id="KW-0414">Isoprene biosynthesis</keyword>
<dbReference type="UniPathway" id="UPA00056">
    <property type="reaction ID" value="UER00092"/>
</dbReference>
<feature type="binding site" evidence="12">
    <location>
        <position position="13"/>
    </location>
    <ligand>
        <name>NADPH</name>
        <dbReference type="ChEBI" id="CHEBI:57783"/>
    </ligand>
</feature>
<evidence type="ECO:0000256" key="5">
    <source>
        <dbReference type="ARBA" id="ARBA00022723"/>
    </source>
</evidence>
<feature type="binding site" evidence="12">
    <location>
        <position position="12"/>
    </location>
    <ligand>
        <name>NADPH</name>
        <dbReference type="ChEBI" id="CHEBI:57783"/>
    </ligand>
</feature>
<feature type="binding site" evidence="12">
    <location>
        <position position="11"/>
    </location>
    <ligand>
        <name>NADPH</name>
        <dbReference type="ChEBI" id="CHEBI:57783"/>
    </ligand>
</feature>
<dbReference type="InterPro" id="IPR013644">
    <property type="entry name" value="DXP_reductoisomerase_C"/>
</dbReference>
<comment type="function">
    <text evidence="12">Catalyzes the NADPH-dependent rearrangement and reduction of 1-deoxy-D-xylulose-5-phosphate (DXP) to 2-C-methyl-D-erythritol 4-phosphate (MEP).</text>
</comment>
<comment type="cofactor">
    <cofactor evidence="12">
        <name>Mg(2+)</name>
        <dbReference type="ChEBI" id="CHEBI:18420"/>
    </cofactor>
    <cofactor evidence="12">
        <name>Mn(2+)</name>
        <dbReference type="ChEBI" id="CHEBI:29035"/>
    </cofactor>
</comment>
<feature type="binding site" evidence="12">
    <location>
        <position position="37"/>
    </location>
    <ligand>
        <name>NADPH</name>
        <dbReference type="ChEBI" id="CHEBI:57783"/>
    </ligand>
</feature>
<evidence type="ECO:0000256" key="10">
    <source>
        <dbReference type="ARBA" id="ARBA00048543"/>
    </source>
</evidence>
<dbReference type="SUPFAM" id="SSF51735">
    <property type="entry name" value="NAD(P)-binding Rossmann-fold domains"/>
    <property type="match status" value="1"/>
</dbReference>
<feature type="domain" description="DXP reductoisomerase C-terminal" evidence="15">
    <location>
        <begin position="261"/>
        <end position="377"/>
    </location>
</feature>
<evidence type="ECO:0000313" key="16">
    <source>
        <dbReference type="EMBL" id="TCP64525.1"/>
    </source>
</evidence>
<dbReference type="EMBL" id="SLXT01000009">
    <property type="protein sequence ID" value="TCP64525.1"/>
    <property type="molecule type" value="Genomic_DNA"/>
</dbReference>
<evidence type="ECO:0000313" key="17">
    <source>
        <dbReference type="Proteomes" id="UP000294813"/>
    </source>
</evidence>
<organism evidence="16 17">
    <name type="scientific">Heliophilum fasciatum</name>
    <dbReference type="NCBI Taxonomy" id="35700"/>
    <lineage>
        <taxon>Bacteria</taxon>
        <taxon>Bacillati</taxon>
        <taxon>Bacillota</taxon>
        <taxon>Clostridia</taxon>
        <taxon>Eubacteriales</taxon>
        <taxon>Heliobacteriaceae</taxon>
        <taxon>Heliophilum</taxon>
    </lineage>
</organism>
<dbReference type="SUPFAM" id="SSF55347">
    <property type="entry name" value="Glyceraldehyde-3-phosphate dehydrogenase-like, C-terminal domain"/>
    <property type="match status" value="1"/>
</dbReference>
<sequence length="391" mass="42029">MTRRIAILGSTGSIGRQTLEVVDQSGDALQVVALAAGGNWSLLFEQVKKYRPAVVAMMDPIAAEQLQAALQAASIMVEVHTGQDGLIAVATAPTADMVVTAVSGAIGLMPTMAAINSGKTIALANKETLVAAGQLVMAAAKEKNVAILPVDSEHSAIYQCLQGQDCRDLRLILTASGGPFRDFSLEELVQVSPEQALRHPNWAMGAKITIDSASLMNKALEVIEAHWLFDVSFDAIEVLIHPQSVIHSMIELRDGAVLAQLGIPDMRLPIQYALSYPERWTASWPRLRFSDHPNLTFRAPDHERFPCLALAIEAGRAGGTAPVVMNAANEVAVHAFLAHQIGFMDIPRIVRETIQAHAWQASPNLDGILASDQWARENAAMRVAGGREFSG</sequence>
<keyword evidence="16" id="KW-0413">Isomerase</keyword>
<dbReference type="InterPro" id="IPR036291">
    <property type="entry name" value="NAD(P)-bd_dom_sf"/>
</dbReference>
<reference evidence="16 17" key="1">
    <citation type="submission" date="2019-03" db="EMBL/GenBank/DDBJ databases">
        <title>Genomic Encyclopedia of Type Strains, Phase IV (KMG-IV): sequencing the most valuable type-strain genomes for metagenomic binning, comparative biology and taxonomic classification.</title>
        <authorList>
            <person name="Goeker M."/>
        </authorList>
    </citation>
    <scope>NUCLEOTIDE SEQUENCE [LARGE SCALE GENOMIC DNA]</scope>
    <source>
        <strain evidence="16 17">DSM 11170</strain>
    </source>
</reference>
<evidence type="ECO:0000256" key="12">
    <source>
        <dbReference type="HAMAP-Rule" id="MF_00183"/>
    </source>
</evidence>
<dbReference type="NCBIfam" id="NF009114">
    <property type="entry name" value="PRK12464.1"/>
    <property type="match status" value="1"/>
</dbReference>
<keyword evidence="6 12" id="KW-0521">NADP</keyword>
<dbReference type="Pfam" id="PF02670">
    <property type="entry name" value="DXP_reductoisom"/>
    <property type="match status" value="1"/>
</dbReference>
<feature type="binding site" evidence="12">
    <location>
        <position position="153"/>
    </location>
    <ligand>
        <name>Mn(2+)</name>
        <dbReference type="ChEBI" id="CHEBI:29035"/>
    </ligand>
</feature>
<keyword evidence="5 12" id="KW-0479">Metal-binding</keyword>
<evidence type="ECO:0000256" key="2">
    <source>
        <dbReference type="ARBA" id="ARBA00005094"/>
    </source>
</evidence>
<accession>A0A4R2RZJ4</accession>
<evidence type="ECO:0000259" key="13">
    <source>
        <dbReference type="Pfam" id="PF02670"/>
    </source>
</evidence>
<comment type="caution">
    <text evidence="16">The sequence shown here is derived from an EMBL/GenBank/DDBJ whole genome shotgun (WGS) entry which is preliminary data.</text>
</comment>
<feature type="binding site" evidence="12">
    <location>
        <position position="205"/>
    </location>
    <ligand>
        <name>NADPH</name>
        <dbReference type="ChEBI" id="CHEBI:57783"/>
    </ligand>
</feature>
<comment type="catalytic activity">
    <reaction evidence="10">
        <text>2-C-methyl-D-erythritol 4-phosphate + NADP(+) = 1-deoxy-D-xylulose 5-phosphate + NADPH + H(+)</text>
        <dbReference type="Rhea" id="RHEA:13717"/>
        <dbReference type="ChEBI" id="CHEBI:15378"/>
        <dbReference type="ChEBI" id="CHEBI:57783"/>
        <dbReference type="ChEBI" id="CHEBI:57792"/>
        <dbReference type="ChEBI" id="CHEBI:58262"/>
        <dbReference type="ChEBI" id="CHEBI:58349"/>
        <dbReference type="EC" id="1.1.1.267"/>
    </reaction>
    <physiologicalReaction direction="right-to-left" evidence="10">
        <dbReference type="Rhea" id="RHEA:13719"/>
    </physiologicalReaction>
</comment>
<dbReference type="PANTHER" id="PTHR30525:SF0">
    <property type="entry name" value="1-DEOXY-D-XYLULOSE 5-PHOSPHATE REDUCTOISOMERASE, CHLOROPLASTIC"/>
    <property type="match status" value="1"/>
</dbReference>
<dbReference type="Proteomes" id="UP000294813">
    <property type="component" value="Unassembled WGS sequence"/>
</dbReference>
<dbReference type="EC" id="1.1.1.267" evidence="4 12"/>
<name>A0A4R2RZJ4_9FIRM</name>
<keyword evidence="12" id="KW-0460">Magnesium</keyword>
<feature type="binding site" evidence="12">
    <location>
        <position position="221"/>
    </location>
    <ligand>
        <name>1-deoxy-D-xylulose 5-phosphate</name>
        <dbReference type="ChEBI" id="CHEBI:57792"/>
    </ligand>
</feature>
<comment type="caution">
    <text evidence="12">Lacks conserved residue(s) required for the propagation of feature annotation.</text>
</comment>
<keyword evidence="17" id="KW-1185">Reference proteome</keyword>
<dbReference type="RefSeq" id="WP_131918993.1">
    <property type="nucleotide sequence ID" value="NZ_JAOQNU010000009.1"/>
</dbReference>
<evidence type="ECO:0000259" key="14">
    <source>
        <dbReference type="Pfam" id="PF08436"/>
    </source>
</evidence>
<feature type="binding site" evidence="12">
    <location>
        <position position="39"/>
    </location>
    <ligand>
        <name>NADPH</name>
        <dbReference type="ChEBI" id="CHEBI:57783"/>
    </ligand>
</feature>
<feature type="binding site" evidence="12">
    <location>
        <position position="151"/>
    </location>
    <ligand>
        <name>Mn(2+)</name>
        <dbReference type="ChEBI" id="CHEBI:29035"/>
    </ligand>
</feature>
<dbReference type="GO" id="GO:0070402">
    <property type="term" value="F:NADPH binding"/>
    <property type="evidence" value="ECO:0007669"/>
    <property type="project" value="InterPro"/>
</dbReference>
<dbReference type="InterPro" id="IPR026877">
    <property type="entry name" value="DXPR_C"/>
</dbReference>
<keyword evidence="7 12" id="KW-0560">Oxidoreductase</keyword>
<dbReference type="GO" id="GO:0016853">
    <property type="term" value="F:isomerase activity"/>
    <property type="evidence" value="ECO:0007669"/>
    <property type="project" value="UniProtKB-KW"/>
</dbReference>